<dbReference type="InterPro" id="IPR013595">
    <property type="entry name" value="Pept_S33_TAP-like_C"/>
</dbReference>
<gene>
    <name evidence="4" type="ORF">QBC46DRAFT_460928</name>
</gene>
<comment type="caution">
    <text evidence="4">The sequence shown here is derived from an EMBL/GenBank/DDBJ whole genome shotgun (WGS) entry which is preliminary data.</text>
</comment>
<evidence type="ECO:0000313" key="4">
    <source>
        <dbReference type="EMBL" id="KAK3937379.1"/>
    </source>
</evidence>
<dbReference type="Proteomes" id="UP001303473">
    <property type="component" value="Unassembled WGS sequence"/>
</dbReference>
<reference evidence="5" key="1">
    <citation type="journal article" date="2023" name="Mol. Phylogenet. Evol.">
        <title>Genome-scale phylogeny and comparative genomics of the fungal order Sordariales.</title>
        <authorList>
            <person name="Hensen N."/>
            <person name="Bonometti L."/>
            <person name="Westerberg I."/>
            <person name="Brannstrom I.O."/>
            <person name="Guillou S."/>
            <person name="Cros-Aarteil S."/>
            <person name="Calhoun S."/>
            <person name="Haridas S."/>
            <person name="Kuo A."/>
            <person name="Mondo S."/>
            <person name="Pangilinan J."/>
            <person name="Riley R."/>
            <person name="LaButti K."/>
            <person name="Andreopoulos B."/>
            <person name="Lipzen A."/>
            <person name="Chen C."/>
            <person name="Yan M."/>
            <person name="Daum C."/>
            <person name="Ng V."/>
            <person name="Clum A."/>
            <person name="Steindorff A."/>
            <person name="Ohm R.A."/>
            <person name="Martin F."/>
            <person name="Silar P."/>
            <person name="Natvig D.O."/>
            <person name="Lalanne C."/>
            <person name="Gautier V."/>
            <person name="Ament-Velasquez S.L."/>
            <person name="Kruys A."/>
            <person name="Hutchinson M.I."/>
            <person name="Powell A.J."/>
            <person name="Barry K."/>
            <person name="Miller A.N."/>
            <person name="Grigoriev I.V."/>
            <person name="Debuchy R."/>
            <person name="Gladieux P."/>
            <person name="Hiltunen Thoren M."/>
            <person name="Johannesson H."/>
        </authorList>
    </citation>
    <scope>NUCLEOTIDE SEQUENCE [LARGE SCALE GENOMIC DNA]</scope>
    <source>
        <strain evidence="5">CBS 340.73</strain>
    </source>
</reference>
<dbReference type="AlphaFoldDB" id="A0AAN6N2V6"/>
<evidence type="ECO:0000313" key="5">
    <source>
        <dbReference type="Proteomes" id="UP001303473"/>
    </source>
</evidence>
<dbReference type="Pfam" id="PF08386">
    <property type="entry name" value="Abhydrolase_4"/>
    <property type="match status" value="1"/>
</dbReference>
<dbReference type="Gene3D" id="3.40.50.1820">
    <property type="entry name" value="alpha/beta hydrolase"/>
    <property type="match status" value="1"/>
</dbReference>
<dbReference type="GO" id="GO:0016787">
    <property type="term" value="F:hydrolase activity"/>
    <property type="evidence" value="ECO:0007669"/>
    <property type="project" value="UniProtKB-KW"/>
</dbReference>
<accession>A0AAN6N2V6</accession>
<dbReference type="PANTHER" id="PTHR43248:SF25">
    <property type="entry name" value="AB HYDROLASE-1 DOMAIN-CONTAINING PROTEIN-RELATED"/>
    <property type="match status" value="1"/>
</dbReference>
<evidence type="ECO:0000259" key="3">
    <source>
        <dbReference type="Pfam" id="PF08386"/>
    </source>
</evidence>
<comment type="similarity">
    <text evidence="1">Belongs to the peptidase S33 family.</text>
</comment>
<feature type="domain" description="Peptidase S33 tripeptidyl aminopeptidase-like C-terminal" evidence="3">
    <location>
        <begin position="439"/>
        <end position="516"/>
    </location>
</feature>
<keyword evidence="2 4" id="KW-0378">Hydrolase</keyword>
<keyword evidence="5" id="KW-1185">Reference proteome</keyword>
<name>A0AAN6N2V6_9PEZI</name>
<dbReference type="EMBL" id="MU853856">
    <property type="protein sequence ID" value="KAK3937379.1"/>
    <property type="molecule type" value="Genomic_DNA"/>
</dbReference>
<proteinExistence type="inferred from homology"/>
<dbReference type="PANTHER" id="PTHR43248">
    <property type="entry name" value="2-SUCCINYL-6-HYDROXY-2,4-CYCLOHEXADIENE-1-CARBOXYLATE SYNTHASE"/>
    <property type="match status" value="1"/>
</dbReference>
<sequence length="533" mass="57024">MVYDFSQITPSTNLTWAPCWDIFTCARLVVPLDYSNVSLGNTPIAFMKYPAENETASTPNILLNQGGPGGSGVSFLMQAPATLQSLLGPQYNLIGFDPRGVNNSGPFVDCFPGRPDARAAWQNIFLPDVSDASSTSLSTQYYSSGIFGEWCNTHLVQNTSAFTSQYITTPLVARDMLAFAQAAKPPAGSPSSSSPTPDDGTAVLNDGDVWYYGISYGTVLGATFASLFPDHVGRVILDGVVDAEDYYTNGWRSNLFDADQAIVGGGGFIADCYRAGPGNCSFWGPSERNMTDRLRDVVQGLRQHPVPIPDPPSLGTYSMLKTLLLQATYAPLIQFPALAEVLTLLESGNRNATALLAAVSFLATDDAAVLIRCVDAAGRDNNNNNNQLDTYRQFEDYVATLESQSRWVGDTWATNAIAVACRGLEPDVPPSILFPGPLPPSSNNTKNPVLFASNTIDPVAPIRGAHKMSRGFANSAVLVQEGVGHTVLVNSGSDCYWEHVGHYLATGSVPPANTTCAAQFVPFRDVGLYTGPV</sequence>
<dbReference type="SUPFAM" id="SSF53474">
    <property type="entry name" value="alpha/beta-Hydrolases"/>
    <property type="match status" value="1"/>
</dbReference>
<evidence type="ECO:0000256" key="1">
    <source>
        <dbReference type="ARBA" id="ARBA00010088"/>
    </source>
</evidence>
<protein>
    <submittedName>
        <fullName evidence="4">Alpha/Beta hydrolase protein</fullName>
    </submittedName>
</protein>
<dbReference type="InterPro" id="IPR029058">
    <property type="entry name" value="AB_hydrolase_fold"/>
</dbReference>
<organism evidence="4 5">
    <name type="scientific">Diplogelasinospora grovesii</name>
    <dbReference type="NCBI Taxonomy" id="303347"/>
    <lineage>
        <taxon>Eukaryota</taxon>
        <taxon>Fungi</taxon>
        <taxon>Dikarya</taxon>
        <taxon>Ascomycota</taxon>
        <taxon>Pezizomycotina</taxon>
        <taxon>Sordariomycetes</taxon>
        <taxon>Sordariomycetidae</taxon>
        <taxon>Sordariales</taxon>
        <taxon>Diplogelasinosporaceae</taxon>
        <taxon>Diplogelasinospora</taxon>
    </lineage>
</organism>
<dbReference type="InterPro" id="IPR051601">
    <property type="entry name" value="Serine_prot/Carboxylest_S33"/>
</dbReference>
<evidence type="ECO:0000256" key="2">
    <source>
        <dbReference type="ARBA" id="ARBA00022801"/>
    </source>
</evidence>